<protein>
    <recommendedName>
        <fullName evidence="1">AB hydrolase-1 domain-containing protein</fullName>
    </recommendedName>
</protein>
<reference evidence="3" key="1">
    <citation type="journal article" date="2021" name="BMC Genomics">
        <title>Chromosome-level genome assembly and manually-curated proteome of model necrotroph Parastagonospora nodorum Sn15 reveals a genome-wide trove of candidate effector homologs, and redundancy of virulence-related functions within an accessory chromosome.</title>
        <authorList>
            <person name="Bertazzoni S."/>
            <person name="Jones D.A.B."/>
            <person name="Phan H.T."/>
            <person name="Tan K.-C."/>
            <person name="Hane J.K."/>
        </authorList>
    </citation>
    <scope>NUCLEOTIDE SEQUENCE [LARGE SCALE GENOMIC DNA]</scope>
    <source>
        <strain evidence="3">SN15 / ATCC MYA-4574 / FGSC 10173)</strain>
    </source>
</reference>
<dbReference type="EMBL" id="CP069042">
    <property type="protein sequence ID" value="QRD06058.1"/>
    <property type="molecule type" value="Genomic_DNA"/>
</dbReference>
<dbReference type="Gene3D" id="3.40.50.1820">
    <property type="entry name" value="alpha/beta hydrolase"/>
    <property type="match status" value="1"/>
</dbReference>
<dbReference type="InterPro" id="IPR000073">
    <property type="entry name" value="AB_hydrolase_1"/>
</dbReference>
<keyword evidence="3" id="KW-1185">Reference proteome</keyword>
<dbReference type="PANTHER" id="PTHR37017">
    <property type="entry name" value="AB HYDROLASE-1 DOMAIN-CONTAINING PROTEIN-RELATED"/>
    <property type="match status" value="1"/>
</dbReference>
<proteinExistence type="predicted"/>
<evidence type="ECO:0000313" key="2">
    <source>
        <dbReference type="EMBL" id="QRD06058.1"/>
    </source>
</evidence>
<feature type="domain" description="AB hydrolase-1" evidence="1">
    <location>
        <begin position="7"/>
        <end position="245"/>
    </location>
</feature>
<name>A0A7U2NPW9_PHANO</name>
<sequence>MADLPTLIFVPGAWHQPTCYNKIIELLQDKYQIKCISITLPSTKGDPGATFKDDLDAAQNAIVSEITQGHNVVIIAHSYGGIVGSSAVKGFTRLHAQDSEHKSSGYVMGIVLIASGFALTGLSFMDPLFGIPPPQWRVNKSTGFAEIVKSPREVFYHDLPADEANYWVSQLTPQSLKALFEGGGHTYSGWLDVPAWYIGTLEDRGLPVLLQRMQVGMAREMGGAVEHREMRTSHSPFLSLPDEVVGILREAIAAFVGRSVGRRTSDAVIRANVVVPTVRILQPFTWLKFGLPLAFGRVLGRGAKAAWL</sequence>
<evidence type="ECO:0000259" key="1">
    <source>
        <dbReference type="Pfam" id="PF12697"/>
    </source>
</evidence>
<dbReference type="OrthoDB" id="408373at2759"/>
<dbReference type="VEuPathDB" id="FungiDB:JI435_146200"/>
<accession>A0A7U2NPW9</accession>
<dbReference type="InterPro" id="IPR029058">
    <property type="entry name" value="AB_hydrolase_fold"/>
</dbReference>
<dbReference type="Proteomes" id="UP000663193">
    <property type="component" value="Chromosome 20"/>
</dbReference>
<evidence type="ECO:0000313" key="3">
    <source>
        <dbReference type="Proteomes" id="UP000663193"/>
    </source>
</evidence>
<dbReference type="InterPro" id="IPR052897">
    <property type="entry name" value="Sec-Metab_Biosynth_Hydrolase"/>
</dbReference>
<dbReference type="AlphaFoldDB" id="A0A7U2NPW9"/>
<gene>
    <name evidence="2" type="ORF">JI435_146200</name>
</gene>
<organism evidence="2 3">
    <name type="scientific">Phaeosphaeria nodorum (strain SN15 / ATCC MYA-4574 / FGSC 10173)</name>
    <name type="common">Glume blotch fungus</name>
    <name type="synonym">Parastagonospora nodorum</name>
    <dbReference type="NCBI Taxonomy" id="321614"/>
    <lineage>
        <taxon>Eukaryota</taxon>
        <taxon>Fungi</taxon>
        <taxon>Dikarya</taxon>
        <taxon>Ascomycota</taxon>
        <taxon>Pezizomycotina</taxon>
        <taxon>Dothideomycetes</taxon>
        <taxon>Pleosporomycetidae</taxon>
        <taxon>Pleosporales</taxon>
        <taxon>Pleosporineae</taxon>
        <taxon>Phaeosphaeriaceae</taxon>
        <taxon>Parastagonospora</taxon>
    </lineage>
</organism>
<dbReference type="PANTHER" id="PTHR37017:SF3">
    <property type="entry name" value="AB HYDROLASE-1 DOMAIN-CONTAINING PROTEIN"/>
    <property type="match status" value="1"/>
</dbReference>
<dbReference type="SUPFAM" id="SSF53474">
    <property type="entry name" value="alpha/beta-Hydrolases"/>
    <property type="match status" value="1"/>
</dbReference>
<dbReference type="Pfam" id="PF12697">
    <property type="entry name" value="Abhydrolase_6"/>
    <property type="match status" value="1"/>
</dbReference>